<proteinExistence type="predicted"/>
<name>J0LAD8_AURST</name>
<dbReference type="OrthoDB" id="3341212at2759"/>
<reference evidence="3" key="1">
    <citation type="journal article" date="2012" name="Science">
        <title>The Paleozoic origin of enzymatic lignin decomposition reconstructed from 31 fungal genomes.</title>
        <authorList>
            <person name="Floudas D."/>
            <person name="Binder M."/>
            <person name="Riley R."/>
            <person name="Barry K."/>
            <person name="Blanchette R.A."/>
            <person name="Henrissat B."/>
            <person name="Martinez A.T."/>
            <person name="Otillar R."/>
            <person name="Spatafora J.W."/>
            <person name="Yadav J.S."/>
            <person name="Aerts A."/>
            <person name="Benoit I."/>
            <person name="Boyd A."/>
            <person name="Carlson A."/>
            <person name="Copeland A."/>
            <person name="Coutinho P.M."/>
            <person name="de Vries R.P."/>
            <person name="Ferreira P."/>
            <person name="Findley K."/>
            <person name="Foster B."/>
            <person name="Gaskell J."/>
            <person name="Glotzer D."/>
            <person name="Gorecki P."/>
            <person name="Heitman J."/>
            <person name="Hesse C."/>
            <person name="Hori C."/>
            <person name="Igarashi K."/>
            <person name="Jurgens J.A."/>
            <person name="Kallen N."/>
            <person name="Kersten P."/>
            <person name="Kohler A."/>
            <person name="Kuees U."/>
            <person name="Kumar T.K.A."/>
            <person name="Kuo A."/>
            <person name="LaButti K."/>
            <person name="Larrondo L.F."/>
            <person name="Lindquist E."/>
            <person name="Ling A."/>
            <person name="Lombard V."/>
            <person name="Lucas S."/>
            <person name="Lundell T."/>
            <person name="Martin R."/>
            <person name="McLaughlin D.J."/>
            <person name="Morgenstern I."/>
            <person name="Morin E."/>
            <person name="Murat C."/>
            <person name="Nagy L.G."/>
            <person name="Nolan M."/>
            <person name="Ohm R.A."/>
            <person name="Patyshakuliyeva A."/>
            <person name="Rokas A."/>
            <person name="Ruiz-Duenas F.J."/>
            <person name="Sabat G."/>
            <person name="Salamov A."/>
            <person name="Samejima M."/>
            <person name="Schmutz J."/>
            <person name="Slot J.C."/>
            <person name="St John F."/>
            <person name="Stenlid J."/>
            <person name="Sun H."/>
            <person name="Sun S."/>
            <person name="Syed K."/>
            <person name="Tsang A."/>
            <person name="Wiebenga A."/>
            <person name="Young D."/>
            <person name="Pisabarro A."/>
            <person name="Eastwood D.C."/>
            <person name="Martin F."/>
            <person name="Cullen D."/>
            <person name="Grigoriev I.V."/>
            <person name="Hibbett D.S."/>
        </authorList>
    </citation>
    <scope>NUCLEOTIDE SEQUENCE [LARGE SCALE GENOMIC DNA]</scope>
    <source>
        <strain evidence="3">TFB10046</strain>
    </source>
</reference>
<dbReference type="Gene3D" id="1.20.1280.50">
    <property type="match status" value="1"/>
</dbReference>
<accession>J0LAD8</accession>
<protein>
    <submittedName>
        <fullName evidence="2">Uncharacterized protein</fullName>
    </submittedName>
</protein>
<dbReference type="OMA" id="DFRDPAW"/>
<dbReference type="Gene3D" id="3.80.10.10">
    <property type="entry name" value="Ribonuclease Inhibitor"/>
    <property type="match status" value="1"/>
</dbReference>
<dbReference type="eggNOG" id="ENOG502RSEN">
    <property type="taxonomic scope" value="Eukaryota"/>
</dbReference>
<organism evidence="2 3">
    <name type="scientific">Auricularia subglabra (strain TFB-10046 / SS5)</name>
    <name type="common">White-rot fungus</name>
    <name type="synonym">Auricularia delicata (strain TFB10046)</name>
    <dbReference type="NCBI Taxonomy" id="717982"/>
    <lineage>
        <taxon>Eukaryota</taxon>
        <taxon>Fungi</taxon>
        <taxon>Dikarya</taxon>
        <taxon>Basidiomycota</taxon>
        <taxon>Agaricomycotina</taxon>
        <taxon>Agaricomycetes</taxon>
        <taxon>Auriculariales</taxon>
        <taxon>Auriculariaceae</taxon>
        <taxon>Auricularia</taxon>
    </lineage>
</organism>
<feature type="region of interest" description="Disordered" evidence="1">
    <location>
        <begin position="493"/>
        <end position="526"/>
    </location>
</feature>
<keyword evidence="3" id="KW-1185">Reference proteome</keyword>
<gene>
    <name evidence="2" type="ORF">AURDEDRAFT_117891</name>
</gene>
<dbReference type="Proteomes" id="UP000006514">
    <property type="component" value="Unassembled WGS sequence"/>
</dbReference>
<feature type="region of interest" description="Disordered" evidence="1">
    <location>
        <begin position="1"/>
        <end position="22"/>
    </location>
</feature>
<evidence type="ECO:0000256" key="1">
    <source>
        <dbReference type="SAM" id="MobiDB-lite"/>
    </source>
</evidence>
<dbReference type="SUPFAM" id="SSF52047">
    <property type="entry name" value="RNI-like"/>
    <property type="match status" value="1"/>
</dbReference>
<dbReference type="InterPro" id="IPR032675">
    <property type="entry name" value="LRR_dom_sf"/>
</dbReference>
<sequence>MRGVPSMEQVRQRNEQHNSRLPICSTPNEILSEILDHAVHADDDALATSMPECLAAVCRRFRSVAITTPSLWTNITFGVAWEDEPAFFHADASYLDRSRGCSLDVNINWDHRSEEEKEGKLFHDADDEADPERETHWIAQSSVERAIDLLKPHLARVRTFHLEVEVFSVHHTFIKAFSGHAVPRLEVLELLCTKLFAQGWRFDPSPLATPLALFNGQMPRLRHASFFGVHIDWDSTLLRDLRSLTFAHHAGEVQPSLRAFHAIMAASPLLAKLEILGSGVNVDPVEQLPPCTPAPRVERLALKWADAPFLETLFAFFPMANVRRLALSDCAGNAAAAHALLERVATRWPGLVELELERIFFSSEEHFASVLARLPALESLTLDHAGSARGVLAALARHSTPVVPRLRELHLLNGSDAEVSDVVCYIDHRAARGYAPLERASVVQPDFDSEDAEDVRVLLGPSGQPVGKVSCEEAGWQWKWNALSYGELTDKDSDEDYDAASSTDIDSAPWGSASEPGTPDLGDIPAPAASFHGKLIDMLAV</sequence>
<evidence type="ECO:0000313" key="2">
    <source>
        <dbReference type="EMBL" id="EJD33381.1"/>
    </source>
</evidence>
<dbReference type="EMBL" id="JH688261">
    <property type="protein sequence ID" value="EJD33381.1"/>
    <property type="molecule type" value="Genomic_DNA"/>
</dbReference>
<dbReference type="KEGG" id="adl:AURDEDRAFT_117891"/>
<evidence type="ECO:0000313" key="3">
    <source>
        <dbReference type="Proteomes" id="UP000006514"/>
    </source>
</evidence>
<dbReference type="AlphaFoldDB" id="J0LAD8"/>
<dbReference type="InParanoid" id="J0LAD8"/>